<organism evidence="1 2">
    <name type="scientific">Candidatus Magasanikbacteria bacterium RIFCSPHIGHO2_02_FULL_50_9b</name>
    <dbReference type="NCBI Taxonomy" id="1798682"/>
    <lineage>
        <taxon>Bacteria</taxon>
        <taxon>Candidatus Magasanikiibacteriota</taxon>
    </lineage>
</organism>
<feature type="non-terminal residue" evidence="1">
    <location>
        <position position="670"/>
    </location>
</feature>
<sequence>MTERNGFFKAEVGPQLEDPRIVQAVELFEKRSALVDAVVRANDAIDHVIQRKRIDPQITAFLVQQFVAVAAEIEEKVLSITVAGEKTVRELAAAHQVLSPKERAGAHFLSKDARNELGIEREILGNIVDEQNQKPFWKRDLWQPVFLRVRAKRMNNAAGRHEDAAAADVISFLTAAQAHRGEQVVASYHSKIREIEELTEMAERISMYKNGDARAPAVALEAGQCEVLFTDYIRHPSIELRQKLVRAVDTLHTRANFNSEDITARVEEWKLRIGQDLAAALGMITAREAIAQGSTPKAVVAAAEKVRSAAAEALEWLGGITQKMQSGEIKSEMNVHILSLLQNRDALLVEPKLAAFYDAIHALEHAGKPKEPKRLVQPEARRAIYVPPPEYISEKNFEAWLSQELPVQFYREITMLQLARLIENNGIKGIDGKFYPVPTLEVVREHAYAKREILQEKFAQGFTRLQIIPFALPLSKFHTAAERAILDHHERKKLFAPKKSPTDPDDLLALDTKEPVWRWNDLKGADENGKLKYYPDKFDPEHHGGRTKQETITLGVHGVTDGFQFQLVEDDVNIPRAGANITVGGRQRIEAGKTGSEYFYMLGRGQYTHEFGRTYEAWYTRLLSQLNEKNEVTDDWQGKGSTSWLTENYMPASDGVGFANWNRDNRQAVV</sequence>
<gene>
    <name evidence="1" type="ORF">A3C15_01815</name>
</gene>
<dbReference type="Proteomes" id="UP000176532">
    <property type="component" value="Unassembled WGS sequence"/>
</dbReference>
<evidence type="ECO:0000313" key="1">
    <source>
        <dbReference type="EMBL" id="OGH68082.1"/>
    </source>
</evidence>
<protein>
    <submittedName>
        <fullName evidence="1">Uncharacterized protein</fullName>
    </submittedName>
</protein>
<dbReference type="AlphaFoldDB" id="A0A1F6M8U8"/>
<dbReference type="EMBL" id="MFQD01000014">
    <property type="protein sequence ID" value="OGH68082.1"/>
    <property type="molecule type" value="Genomic_DNA"/>
</dbReference>
<evidence type="ECO:0000313" key="2">
    <source>
        <dbReference type="Proteomes" id="UP000176532"/>
    </source>
</evidence>
<name>A0A1F6M8U8_9BACT</name>
<comment type="caution">
    <text evidence="1">The sequence shown here is derived from an EMBL/GenBank/DDBJ whole genome shotgun (WGS) entry which is preliminary data.</text>
</comment>
<reference evidence="1 2" key="1">
    <citation type="journal article" date="2016" name="Nat. Commun.">
        <title>Thousands of microbial genomes shed light on interconnected biogeochemical processes in an aquifer system.</title>
        <authorList>
            <person name="Anantharaman K."/>
            <person name="Brown C.T."/>
            <person name="Hug L.A."/>
            <person name="Sharon I."/>
            <person name="Castelle C.J."/>
            <person name="Probst A.J."/>
            <person name="Thomas B.C."/>
            <person name="Singh A."/>
            <person name="Wilkins M.J."/>
            <person name="Karaoz U."/>
            <person name="Brodie E.L."/>
            <person name="Williams K.H."/>
            <person name="Hubbard S.S."/>
            <person name="Banfield J.F."/>
        </authorList>
    </citation>
    <scope>NUCLEOTIDE SEQUENCE [LARGE SCALE GENOMIC DNA]</scope>
</reference>
<proteinExistence type="predicted"/>
<accession>A0A1F6M8U8</accession>